<dbReference type="NCBIfam" id="TIGR00964">
    <property type="entry name" value="secE_bact"/>
    <property type="match status" value="1"/>
</dbReference>
<comment type="subunit">
    <text evidence="9">Component of the Sec protein translocase complex. Heterotrimer consisting of SecY, SecE and SecG subunits. The heterotrimers can form oligomers, although 1 heterotrimer is thought to be able to translocate proteins. Interacts with the ribosome. Interacts with SecDF, and other proteins may be involved. Interacts with SecA.</text>
</comment>
<dbReference type="GO" id="GO:0009306">
    <property type="term" value="P:protein secretion"/>
    <property type="evidence" value="ECO:0007669"/>
    <property type="project" value="UniProtKB-UniRule"/>
</dbReference>
<dbReference type="InterPro" id="IPR001901">
    <property type="entry name" value="Translocase_SecE/Sec61-g"/>
</dbReference>
<keyword evidence="4 9" id="KW-0812">Transmembrane</keyword>
<dbReference type="PANTHER" id="PTHR33910:SF1">
    <property type="entry name" value="PROTEIN TRANSLOCASE SUBUNIT SECE"/>
    <property type="match status" value="1"/>
</dbReference>
<proteinExistence type="inferred from homology"/>
<dbReference type="PANTHER" id="PTHR33910">
    <property type="entry name" value="PROTEIN TRANSLOCASE SUBUNIT SECE"/>
    <property type="match status" value="1"/>
</dbReference>
<evidence type="ECO:0000256" key="2">
    <source>
        <dbReference type="ARBA" id="ARBA00022448"/>
    </source>
</evidence>
<organism evidence="10 11">
    <name type="scientific">Candidatus Sulfotelmatobacter kueseliae</name>
    <dbReference type="NCBI Taxonomy" id="2042962"/>
    <lineage>
        <taxon>Bacteria</taxon>
        <taxon>Pseudomonadati</taxon>
        <taxon>Acidobacteriota</taxon>
        <taxon>Terriglobia</taxon>
        <taxon>Terriglobales</taxon>
        <taxon>Candidatus Korobacteraceae</taxon>
        <taxon>Candidatus Sulfotelmatobacter</taxon>
    </lineage>
</organism>
<sequence length="81" mass="9522">MATMTENAIVTTVKSWPERIRSFYNEVRTEMRKVTAPTWKEVRATTTVVVITVFIFGLYFAVIDYFIQHGMTALFNYFKSR</sequence>
<protein>
    <recommendedName>
        <fullName evidence="9">Protein translocase subunit SecE</fullName>
    </recommendedName>
</protein>
<dbReference type="Gene3D" id="1.20.5.1030">
    <property type="entry name" value="Preprotein translocase secy subunit"/>
    <property type="match status" value="1"/>
</dbReference>
<dbReference type="Proteomes" id="UP000238701">
    <property type="component" value="Unassembled WGS sequence"/>
</dbReference>
<keyword evidence="8 9" id="KW-0472">Membrane</keyword>
<dbReference type="GO" id="GO:0006605">
    <property type="term" value="P:protein targeting"/>
    <property type="evidence" value="ECO:0007669"/>
    <property type="project" value="UniProtKB-UniRule"/>
</dbReference>
<dbReference type="OrthoDB" id="9812738at2"/>
<dbReference type="AlphaFoldDB" id="A0A2U3KQ29"/>
<evidence type="ECO:0000256" key="1">
    <source>
        <dbReference type="ARBA" id="ARBA00004370"/>
    </source>
</evidence>
<evidence type="ECO:0000256" key="4">
    <source>
        <dbReference type="ARBA" id="ARBA00022692"/>
    </source>
</evidence>
<keyword evidence="7 9" id="KW-0811">Translocation</keyword>
<dbReference type="InterPro" id="IPR038379">
    <property type="entry name" value="SecE_sf"/>
</dbReference>
<keyword evidence="2 9" id="KW-0813">Transport</keyword>
<comment type="subcellular location">
    <subcellularLocation>
        <location evidence="9">Cell membrane</location>
        <topology evidence="9">Single-pass membrane protein</topology>
    </subcellularLocation>
    <subcellularLocation>
        <location evidence="1">Membrane</location>
    </subcellularLocation>
</comment>
<dbReference type="Pfam" id="PF00584">
    <property type="entry name" value="SecE"/>
    <property type="match status" value="1"/>
</dbReference>
<evidence type="ECO:0000256" key="6">
    <source>
        <dbReference type="ARBA" id="ARBA00022989"/>
    </source>
</evidence>
<keyword evidence="3 9" id="KW-1003">Cell membrane</keyword>
<dbReference type="GO" id="GO:0065002">
    <property type="term" value="P:intracellular protein transmembrane transport"/>
    <property type="evidence" value="ECO:0007669"/>
    <property type="project" value="UniProtKB-UniRule"/>
</dbReference>
<dbReference type="HAMAP" id="MF_00422">
    <property type="entry name" value="SecE"/>
    <property type="match status" value="1"/>
</dbReference>
<comment type="similarity">
    <text evidence="9">Belongs to the SecE/SEC61-gamma family.</text>
</comment>
<dbReference type="InterPro" id="IPR005807">
    <property type="entry name" value="SecE_bac"/>
</dbReference>
<evidence type="ECO:0000256" key="8">
    <source>
        <dbReference type="ARBA" id="ARBA00023136"/>
    </source>
</evidence>
<dbReference type="GO" id="GO:0008320">
    <property type="term" value="F:protein transmembrane transporter activity"/>
    <property type="evidence" value="ECO:0007669"/>
    <property type="project" value="UniProtKB-UniRule"/>
</dbReference>
<evidence type="ECO:0000256" key="5">
    <source>
        <dbReference type="ARBA" id="ARBA00022927"/>
    </source>
</evidence>
<dbReference type="GO" id="GO:0043952">
    <property type="term" value="P:protein transport by the Sec complex"/>
    <property type="evidence" value="ECO:0007669"/>
    <property type="project" value="UniProtKB-UniRule"/>
</dbReference>
<comment type="function">
    <text evidence="9">Essential subunit of the Sec protein translocation channel SecYEG. Clamps together the 2 halves of SecY. May contact the channel plug during translocation.</text>
</comment>
<evidence type="ECO:0000313" key="10">
    <source>
        <dbReference type="EMBL" id="SPF41791.1"/>
    </source>
</evidence>
<keyword evidence="6 9" id="KW-1133">Transmembrane helix</keyword>
<accession>A0A2U3KQ29</accession>
<dbReference type="EMBL" id="OMOD01000132">
    <property type="protein sequence ID" value="SPF41791.1"/>
    <property type="molecule type" value="Genomic_DNA"/>
</dbReference>
<gene>
    <name evidence="9 10" type="primary">secE</name>
    <name evidence="10" type="ORF">SBA1_390005</name>
</gene>
<feature type="transmembrane region" description="Helical" evidence="9">
    <location>
        <begin position="47"/>
        <end position="67"/>
    </location>
</feature>
<name>A0A2U3KQ29_9BACT</name>
<evidence type="ECO:0000313" key="11">
    <source>
        <dbReference type="Proteomes" id="UP000238701"/>
    </source>
</evidence>
<evidence type="ECO:0000256" key="9">
    <source>
        <dbReference type="HAMAP-Rule" id="MF_00422"/>
    </source>
</evidence>
<evidence type="ECO:0000256" key="7">
    <source>
        <dbReference type="ARBA" id="ARBA00023010"/>
    </source>
</evidence>
<evidence type="ECO:0000256" key="3">
    <source>
        <dbReference type="ARBA" id="ARBA00022475"/>
    </source>
</evidence>
<dbReference type="GO" id="GO:0005886">
    <property type="term" value="C:plasma membrane"/>
    <property type="evidence" value="ECO:0007669"/>
    <property type="project" value="UniProtKB-SubCell"/>
</dbReference>
<keyword evidence="5 9" id="KW-0653">Protein transport</keyword>
<reference evidence="11" key="1">
    <citation type="submission" date="2018-02" db="EMBL/GenBank/DDBJ databases">
        <authorList>
            <person name="Hausmann B."/>
        </authorList>
    </citation>
    <scope>NUCLEOTIDE SEQUENCE [LARGE SCALE GENOMIC DNA]</scope>
    <source>
        <strain evidence="11">Peat soil MAG SbA1</strain>
    </source>
</reference>